<dbReference type="EMBL" id="REGN01011435">
    <property type="protein sequence ID" value="RMZ97408.1"/>
    <property type="molecule type" value="Genomic_DNA"/>
</dbReference>
<gene>
    <name evidence="1" type="ORF">BpHYR1_019250</name>
</gene>
<comment type="caution">
    <text evidence="1">The sequence shown here is derived from an EMBL/GenBank/DDBJ whole genome shotgun (WGS) entry which is preliminary data.</text>
</comment>
<keyword evidence="2" id="KW-1185">Reference proteome</keyword>
<reference evidence="1 2" key="1">
    <citation type="journal article" date="2018" name="Sci. Rep.">
        <title>Genomic signatures of local adaptation to the degree of environmental predictability in rotifers.</title>
        <authorList>
            <person name="Franch-Gras L."/>
            <person name="Hahn C."/>
            <person name="Garcia-Roger E.M."/>
            <person name="Carmona M.J."/>
            <person name="Serra M."/>
            <person name="Gomez A."/>
        </authorList>
    </citation>
    <scope>NUCLEOTIDE SEQUENCE [LARGE SCALE GENOMIC DNA]</scope>
    <source>
        <strain evidence="1">HYR1</strain>
    </source>
</reference>
<name>A0A3M7PEG9_BRAPC</name>
<proteinExistence type="predicted"/>
<evidence type="ECO:0000313" key="2">
    <source>
        <dbReference type="Proteomes" id="UP000276133"/>
    </source>
</evidence>
<dbReference type="Proteomes" id="UP000276133">
    <property type="component" value="Unassembled WGS sequence"/>
</dbReference>
<dbReference type="AlphaFoldDB" id="A0A3M7PEG9"/>
<accession>A0A3M7PEG9</accession>
<sequence>MKRVFLESAWLNKFNFKFGTLDQFQIQQSFGFGANSQSSIFGQKFESRTHSIRVSTAIQLVLLGVQKNEGKNTIEIFAHEINATLIVQMDQRLAITVGQVVKIIIQICGMLTKRMGCIPFRSSTIANL</sequence>
<evidence type="ECO:0000313" key="1">
    <source>
        <dbReference type="EMBL" id="RMZ97408.1"/>
    </source>
</evidence>
<organism evidence="1 2">
    <name type="scientific">Brachionus plicatilis</name>
    <name type="common">Marine rotifer</name>
    <name type="synonym">Brachionus muelleri</name>
    <dbReference type="NCBI Taxonomy" id="10195"/>
    <lineage>
        <taxon>Eukaryota</taxon>
        <taxon>Metazoa</taxon>
        <taxon>Spiralia</taxon>
        <taxon>Gnathifera</taxon>
        <taxon>Rotifera</taxon>
        <taxon>Eurotatoria</taxon>
        <taxon>Monogononta</taxon>
        <taxon>Pseudotrocha</taxon>
        <taxon>Ploima</taxon>
        <taxon>Brachionidae</taxon>
        <taxon>Brachionus</taxon>
    </lineage>
</organism>
<protein>
    <submittedName>
        <fullName evidence="1">Uncharacterized protein</fullName>
    </submittedName>
</protein>